<reference evidence="1" key="1">
    <citation type="submission" date="2014-09" db="EMBL/GenBank/DDBJ databases">
        <authorList>
            <person name="Magalhaes I.L.F."/>
            <person name="Oliveira U."/>
            <person name="Santos F.R."/>
            <person name="Vidigal T.H.D.A."/>
            <person name="Brescovit A.D."/>
            <person name="Santos A.J."/>
        </authorList>
    </citation>
    <scope>NUCLEOTIDE SEQUENCE</scope>
    <source>
        <tissue evidence="1">Shoot tissue taken approximately 20 cm above the soil surface</tissue>
    </source>
</reference>
<accession>A0A0A9BJN9</accession>
<reference evidence="1" key="2">
    <citation type="journal article" date="2015" name="Data Brief">
        <title>Shoot transcriptome of the giant reed, Arundo donax.</title>
        <authorList>
            <person name="Barrero R.A."/>
            <person name="Guerrero F.D."/>
            <person name="Moolhuijzen P."/>
            <person name="Goolsby J.A."/>
            <person name="Tidwell J."/>
            <person name="Bellgard S.E."/>
            <person name="Bellgard M.I."/>
        </authorList>
    </citation>
    <scope>NUCLEOTIDE SEQUENCE</scope>
    <source>
        <tissue evidence="1">Shoot tissue taken approximately 20 cm above the soil surface</tissue>
    </source>
</reference>
<organism evidence="1">
    <name type="scientific">Arundo donax</name>
    <name type="common">Giant reed</name>
    <name type="synonym">Donax arundinaceus</name>
    <dbReference type="NCBI Taxonomy" id="35708"/>
    <lineage>
        <taxon>Eukaryota</taxon>
        <taxon>Viridiplantae</taxon>
        <taxon>Streptophyta</taxon>
        <taxon>Embryophyta</taxon>
        <taxon>Tracheophyta</taxon>
        <taxon>Spermatophyta</taxon>
        <taxon>Magnoliopsida</taxon>
        <taxon>Liliopsida</taxon>
        <taxon>Poales</taxon>
        <taxon>Poaceae</taxon>
        <taxon>PACMAD clade</taxon>
        <taxon>Arundinoideae</taxon>
        <taxon>Arundineae</taxon>
        <taxon>Arundo</taxon>
    </lineage>
</organism>
<protein>
    <submittedName>
        <fullName evidence="1">Uncharacterized protein</fullName>
    </submittedName>
</protein>
<dbReference type="EMBL" id="GBRH01238398">
    <property type="protein sequence ID" value="JAD59497.1"/>
    <property type="molecule type" value="Transcribed_RNA"/>
</dbReference>
<dbReference type="AlphaFoldDB" id="A0A0A9BJN9"/>
<name>A0A0A9BJN9_ARUDO</name>
<sequence>MVSSTQLKQCMPRLPRLSWKQIRSVHWRRFL</sequence>
<evidence type="ECO:0000313" key="1">
    <source>
        <dbReference type="EMBL" id="JAD59497.1"/>
    </source>
</evidence>
<proteinExistence type="predicted"/>